<protein>
    <submittedName>
        <fullName evidence="1">Uncharacterized protein</fullName>
    </submittedName>
</protein>
<dbReference type="PATRIC" id="fig|1603606.3.peg.1748"/>
<proteinExistence type="predicted"/>
<sequence length="87" mass="10002">MNIEKLVDPIFHRQKCNACGFYTVYQAIPAGDRATDSCTHCGHQVEIAWHPEIKGVFKNTERLLRDMEEILPELKELKNPGDHILLD</sequence>
<name>A0A0M3QFN6_9BACT</name>
<keyword evidence="2" id="KW-1185">Reference proteome</keyword>
<dbReference type="EMBL" id="CP010802">
    <property type="protein sequence ID" value="ALC16383.1"/>
    <property type="molecule type" value="Genomic_DNA"/>
</dbReference>
<gene>
    <name evidence="1" type="ORF">DSOUD_1605</name>
</gene>
<dbReference type="OrthoDB" id="5387540at2"/>
<evidence type="ECO:0000313" key="1">
    <source>
        <dbReference type="EMBL" id="ALC16383.1"/>
    </source>
</evidence>
<reference evidence="1 2" key="1">
    <citation type="submission" date="2015-07" db="EMBL/GenBank/DDBJ databases">
        <title>Isolation and Genomic Characterization of a Novel Halophilic Metal-Reducing Deltaproteobacterium from the Deep Subsurface.</title>
        <authorList>
            <person name="Badalamenti J.P."/>
            <person name="Summers Z.M."/>
            <person name="Gralnick J.A."/>
            <person name="Bond D.R."/>
        </authorList>
    </citation>
    <scope>NUCLEOTIDE SEQUENCE [LARGE SCALE GENOMIC DNA]</scope>
    <source>
        <strain evidence="1 2">WTL</strain>
    </source>
</reference>
<dbReference type="KEGG" id="des:DSOUD_1605"/>
<dbReference type="Proteomes" id="UP000057158">
    <property type="component" value="Chromosome"/>
</dbReference>
<organism evidence="1 2">
    <name type="scientific">Desulfuromonas soudanensis</name>
    <dbReference type="NCBI Taxonomy" id="1603606"/>
    <lineage>
        <taxon>Bacteria</taxon>
        <taxon>Pseudomonadati</taxon>
        <taxon>Thermodesulfobacteriota</taxon>
        <taxon>Desulfuromonadia</taxon>
        <taxon>Desulfuromonadales</taxon>
        <taxon>Desulfuromonadaceae</taxon>
        <taxon>Desulfuromonas</taxon>
    </lineage>
</organism>
<evidence type="ECO:0000313" key="2">
    <source>
        <dbReference type="Proteomes" id="UP000057158"/>
    </source>
</evidence>
<accession>A0A0M3QFN6</accession>
<dbReference type="RefSeq" id="WP_053550491.1">
    <property type="nucleotide sequence ID" value="NZ_CP010802.1"/>
</dbReference>
<dbReference type="AlphaFoldDB" id="A0A0M3QFN6"/>